<evidence type="ECO:0000256" key="5">
    <source>
        <dbReference type="ARBA" id="ARBA00022840"/>
    </source>
</evidence>
<dbReference type="PIRSF" id="PIRSF001589">
    <property type="entry name" value="Asn_synthetase_glu-h"/>
    <property type="match status" value="1"/>
</dbReference>
<dbReference type="InterPro" id="IPR051786">
    <property type="entry name" value="ASN_synthetase/amidase"/>
</dbReference>
<dbReference type="Pfam" id="PF13522">
    <property type="entry name" value="GATase_6"/>
    <property type="match status" value="1"/>
</dbReference>
<dbReference type="Pfam" id="PF00733">
    <property type="entry name" value="Asn_synthase"/>
    <property type="match status" value="1"/>
</dbReference>
<gene>
    <name evidence="12" type="ORF">SAMN05216229_12016</name>
</gene>
<organism evidence="12 13">
    <name type="scientific">Geopseudomonas sagittaria</name>
    <dbReference type="NCBI Taxonomy" id="1135990"/>
    <lineage>
        <taxon>Bacteria</taxon>
        <taxon>Pseudomonadati</taxon>
        <taxon>Pseudomonadota</taxon>
        <taxon>Gammaproteobacteria</taxon>
        <taxon>Pseudomonadales</taxon>
        <taxon>Pseudomonadaceae</taxon>
        <taxon>Geopseudomonas</taxon>
    </lineage>
</organism>
<evidence type="ECO:0000256" key="8">
    <source>
        <dbReference type="PIRSR" id="PIRSR001589-1"/>
    </source>
</evidence>
<keyword evidence="13" id="KW-1185">Reference proteome</keyword>
<proteinExistence type="inferred from homology"/>
<dbReference type="Proteomes" id="UP000243084">
    <property type="component" value="Unassembled WGS sequence"/>
</dbReference>
<keyword evidence="8" id="KW-0028">Amino-acid biosynthesis</keyword>
<feature type="binding site" evidence="9">
    <location>
        <position position="307"/>
    </location>
    <ligand>
        <name>ATP</name>
        <dbReference type="ChEBI" id="CHEBI:30616"/>
    </ligand>
</feature>
<keyword evidence="4 9" id="KW-0547">Nucleotide-binding</keyword>
<evidence type="ECO:0000313" key="12">
    <source>
        <dbReference type="EMBL" id="SFQ42035.1"/>
    </source>
</evidence>
<dbReference type="GO" id="GO:0004066">
    <property type="term" value="F:asparagine synthase (glutamine-hydrolyzing) activity"/>
    <property type="evidence" value="ECO:0007669"/>
    <property type="project" value="UniProtKB-EC"/>
</dbReference>
<protein>
    <recommendedName>
        <fullName evidence="3">asparagine synthase (glutamine-hydrolyzing)</fullName>
        <ecNumber evidence="3">6.3.5.4</ecNumber>
    </recommendedName>
</protein>
<evidence type="ECO:0000256" key="1">
    <source>
        <dbReference type="ARBA" id="ARBA00005187"/>
    </source>
</evidence>
<comment type="pathway">
    <text evidence="1">Amino-acid biosynthesis; L-asparagine biosynthesis; L-asparagine from L-aspartate (L-Gln route): step 1/1.</text>
</comment>
<dbReference type="SUPFAM" id="SSF52402">
    <property type="entry name" value="Adenine nucleotide alpha hydrolases-like"/>
    <property type="match status" value="1"/>
</dbReference>
<name>A0A1I5YCR9_9GAMM</name>
<feature type="domain" description="Glutamine amidotransferase type-2" evidence="11">
    <location>
        <begin position="2"/>
        <end position="220"/>
    </location>
</feature>
<dbReference type="InterPro" id="IPR033738">
    <property type="entry name" value="AsnB_N"/>
</dbReference>
<dbReference type="SUPFAM" id="SSF56235">
    <property type="entry name" value="N-terminal nucleophile aminohydrolases (Ntn hydrolases)"/>
    <property type="match status" value="1"/>
</dbReference>
<feature type="binding site" evidence="9">
    <location>
        <position position="106"/>
    </location>
    <ligand>
        <name>L-glutamine</name>
        <dbReference type="ChEBI" id="CHEBI:58359"/>
    </ligand>
</feature>
<dbReference type="InterPro" id="IPR001962">
    <property type="entry name" value="Asn_synthase"/>
</dbReference>
<dbReference type="PROSITE" id="PS51278">
    <property type="entry name" value="GATASE_TYPE_2"/>
    <property type="match status" value="1"/>
</dbReference>
<dbReference type="OrthoDB" id="9763290at2"/>
<evidence type="ECO:0000259" key="11">
    <source>
        <dbReference type="PROSITE" id="PS51278"/>
    </source>
</evidence>
<dbReference type="InterPro" id="IPR014729">
    <property type="entry name" value="Rossmann-like_a/b/a_fold"/>
</dbReference>
<dbReference type="EMBL" id="FOXM01000020">
    <property type="protein sequence ID" value="SFQ42035.1"/>
    <property type="molecule type" value="Genomic_DNA"/>
</dbReference>
<accession>A0A1I5YCR9</accession>
<comment type="similarity">
    <text evidence="2">Belongs to the asparagine synthetase family.</text>
</comment>
<dbReference type="AlphaFoldDB" id="A0A1I5YCR9"/>
<keyword evidence="5 9" id="KW-0067">ATP-binding</keyword>
<dbReference type="InterPro" id="IPR006426">
    <property type="entry name" value="Asn_synth_AEB"/>
</dbReference>
<dbReference type="InterPro" id="IPR029055">
    <property type="entry name" value="Ntn_hydrolases_N"/>
</dbReference>
<dbReference type="CDD" id="cd01991">
    <property type="entry name" value="Asn_synthase_B_C"/>
    <property type="match status" value="1"/>
</dbReference>
<dbReference type="Gene3D" id="3.60.20.10">
    <property type="entry name" value="Glutamine Phosphoribosylpyrophosphate, subunit 1, domain 1"/>
    <property type="match status" value="1"/>
</dbReference>
<evidence type="ECO:0000313" key="13">
    <source>
        <dbReference type="Proteomes" id="UP000243084"/>
    </source>
</evidence>
<reference evidence="13" key="1">
    <citation type="submission" date="2016-10" db="EMBL/GenBank/DDBJ databases">
        <authorList>
            <person name="Varghese N."/>
            <person name="Submissions S."/>
        </authorList>
    </citation>
    <scope>NUCLEOTIDE SEQUENCE [LARGE SCALE GENOMIC DNA]</scope>
    <source>
        <strain evidence="13">JCM 18195</strain>
    </source>
</reference>
<feature type="site" description="Important for beta-aspartyl-AMP intermediate formation" evidence="10">
    <location>
        <position position="382"/>
    </location>
</feature>
<dbReference type="PANTHER" id="PTHR43284">
    <property type="entry name" value="ASPARAGINE SYNTHETASE (GLUTAMINE-HYDROLYZING)"/>
    <property type="match status" value="1"/>
</dbReference>
<comment type="catalytic activity">
    <reaction evidence="7">
        <text>L-aspartate + L-glutamine + ATP + H2O = L-asparagine + L-glutamate + AMP + diphosphate + H(+)</text>
        <dbReference type="Rhea" id="RHEA:12228"/>
        <dbReference type="ChEBI" id="CHEBI:15377"/>
        <dbReference type="ChEBI" id="CHEBI:15378"/>
        <dbReference type="ChEBI" id="CHEBI:29985"/>
        <dbReference type="ChEBI" id="CHEBI:29991"/>
        <dbReference type="ChEBI" id="CHEBI:30616"/>
        <dbReference type="ChEBI" id="CHEBI:33019"/>
        <dbReference type="ChEBI" id="CHEBI:58048"/>
        <dbReference type="ChEBI" id="CHEBI:58359"/>
        <dbReference type="ChEBI" id="CHEBI:456215"/>
        <dbReference type="EC" id="6.3.5.4"/>
    </reaction>
</comment>
<feature type="binding site" evidence="9">
    <location>
        <begin position="380"/>
        <end position="381"/>
    </location>
    <ligand>
        <name>ATP</name>
        <dbReference type="ChEBI" id="CHEBI:30616"/>
    </ligand>
</feature>
<dbReference type="GO" id="GO:0005829">
    <property type="term" value="C:cytosol"/>
    <property type="evidence" value="ECO:0007669"/>
    <property type="project" value="TreeGrafter"/>
</dbReference>
<dbReference type="CDD" id="cd00712">
    <property type="entry name" value="AsnB"/>
    <property type="match status" value="1"/>
</dbReference>
<evidence type="ECO:0000256" key="7">
    <source>
        <dbReference type="ARBA" id="ARBA00048741"/>
    </source>
</evidence>
<evidence type="ECO:0000256" key="10">
    <source>
        <dbReference type="PIRSR" id="PIRSR001589-3"/>
    </source>
</evidence>
<dbReference type="EC" id="6.3.5.4" evidence="3"/>
<dbReference type="PANTHER" id="PTHR43284:SF1">
    <property type="entry name" value="ASPARAGINE SYNTHETASE"/>
    <property type="match status" value="1"/>
</dbReference>
<evidence type="ECO:0000256" key="2">
    <source>
        <dbReference type="ARBA" id="ARBA00005752"/>
    </source>
</evidence>
<dbReference type="InterPro" id="IPR017932">
    <property type="entry name" value="GATase_2_dom"/>
</dbReference>
<evidence type="ECO:0000256" key="6">
    <source>
        <dbReference type="ARBA" id="ARBA00022962"/>
    </source>
</evidence>
<evidence type="ECO:0000256" key="9">
    <source>
        <dbReference type="PIRSR" id="PIRSR001589-2"/>
    </source>
</evidence>
<evidence type="ECO:0000256" key="4">
    <source>
        <dbReference type="ARBA" id="ARBA00022741"/>
    </source>
</evidence>
<dbReference type="NCBIfam" id="TIGR01536">
    <property type="entry name" value="asn_synth_AEB"/>
    <property type="match status" value="1"/>
</dbReference>
<dbReference type="RefSeq" id="WP_092434650.1">
    <property type="nucleotide sequence ID" value="NZ_FOXM01000020.1"/>
</dbReference>
<sequence>MCGITGFWSAETADTSASAGIAWRMADTLRNRGPDDGGVWLDHAHNLALGHRRLSILDLSPAGHQPMHSACERYVIAFNGEIYNHRDLRSQLTDEGKDPPWCGHADTETLLACFAAWGIEKTLQACVGMFAIALWDRRDRRLTLARDRMGEKPLYYGWQGDTLLFGSELKALKAHPAFRGAVDRNALTLLLRHNCIPAPYSIYQGIAKLLPGHFINIPLHGSSSARAAQPQAYWRLNDAVQRGLADPFSGSPDEAVDLLHSRLSASIGEQMLADVPLGAFLSGGTDSSTIAALMQAQSHQPIRTFTIGFDEGGYDEAAHAKAVARHLGTEHTELYVHPKDALAVIPRLPTMYCEPFSDSSQIPTFLVSQMARQHVTVALSGDGGDELFGGYNRYLSARKVWSRMQRLPLFARHAAAGMLRALPPATWDRLFALAKPLLPKRLHLAIPGDKAQKLADVLALSDEQAFFHQLTSHWKDPASIVIGAREPQTQLTTPAAWPHSDSFEHWMMAMDTQTYMTDDILVKVDRAAMATSLETRVPMLDHRVVELAWRMPLDLKIRQGQGKWLLRQVLYRHIPQQLIERPKQGFSIPLDSWLRGPLRDWAEHLLNEGRLRQEGYFHPAPIRQMWTEHLSGRRNWQHHLWDVLMFQAWLAENQHHDLSAHR</sequence>
<dbReference type="Gene3D" id="3.40.50.620">
    <property type="entry name" value="HUPs"/>
    <property type="match status" value="2"/>
</dbReference>
<dbReference type="GO" id="GO:0006529">
    <property type="term" value="P:asparagine biosynthetic process"/>
    <property type="evidence" value="ECO:0007669"/>
    <property type="project" value="UniProtKB-KW"/>
</dbReference>
<dbReference type="GO" id="GO:0005524">
    <property type="term" value="F:ATP binding"/>
    <property type="evidence" value="ECO:0007669"/>
    <property type="project" value="UniProtKB-KW"/>
</dbReference>
<evidence type="ECO:0000256" key="3">
    <source>
        <dbReference type="ARBA" id="ARBA00012737"/>
    </source>
</evidence>
<feature type="active site" description="For GATase activity" evidence="8">
    <location>
        <position position="2"/>
    </location>
</feature>
<keyword evidence="8" id="KW-0061">Asparagine biosynthesis</keyword>
<keyword evidence="6 8" id="KW-0315">Glutamine amidotransferase</keyword>